<sequence length="172" mass="19419">MTEQRPDPNYLRLLAGLLAAPEADSLAVLAALADDHTWLCEPVAELSYLGLPYWQAEHTSLFISNFPKTLCPPFESAYLRGESIGELAGLYLRAGLEANDMSPDYLGTMLEYAAYLLEKPEFTDSDDNLWHELWDEHLANWVPRFSSNLISTENCLLLYRCLGERLSALFDV</sequence>
<dbReference type="InterPro" id="IPR050289">
    <property type="entry name" value="TorD/DmsD_chaperones"/>
</dbReference>
<dbReference type="PANTHER" id="PTHR34227">
    <property type="entry name" value="CHAPERONE PROTEIN YCDY"/>
    <property type="match status" value="1"/>
</dbReference>
<dbReference type="Gene3D" id="1.10.3480.10">
    <property type="entry name" value="TorD-like"/>
    <property type="match status" value="1"/>
</dbReference>
<dbReference type="InterPro" id="IPR036411">
    <property type="entry name" value="TorD-like_sf"/>
</dbReference>
<keyword evidence="1" id="KW-0143">Chaperone</keyword>
<reference evidence="2" key="1">
    <citation type="submission" date="2019-02" db="EMBL/GenBank/DDBJ databases">
        <authorList>
            <person name="Gruber-Vodicka R. H."/>
            <person name="Seah K. B. B."/>
        </authorList>
    </citation>
    <scope>NUCLEOTIDE SEQUENCE</scope>
    <source>
        <strain evidence="2">BECK_BY1</strain>
    </source>
</reference>
<evidence type="ECO:0000256" key="1">
    <source>
        <dbReference type="ARBA" id="ARBA00023186"/>
    </source>
</evidence>
<dbReference type="PANTHER" id="PTHR34227:SF1">
    <property type="entry name" value="DIMETHYL SULFOXIDE REDUCTASE CHAPERONE-RELATED"/>
    <property type="match status" value="1"/>
</dbReference>
<proteinExistence type="predicted"/>
<name>A0A450ZBN7_9GAMM</name>
<dbReference type="Pfam" id="PF02613">
    <property type="entry name" value="Nitrate_red_del"/>
    <property type="match status" value="1"/>
</dbReference>
<organism evidence="2">
    <name type="scientific">Candidatus Kentrum sp. TUN</name>
    <dbReference type="NCBI Taxonomy" id="2126343"/>
    <lineage>
        <taxon>Bacteria</taxon>
        <taxon>Pseudomonadati</taxon>
        <taxon>Pseudomonadota</taxon>
        <taxon>Gammaproteobacteria</taxon>
        <taxon>Candidatus Kentrum</taxon>
    </lineage>
</organism>
<dbReference type="AlphaFoldDB" id="A0A450ZBN7"/>
<protein>
    <submittedName>
        <fullName evidence="2">Chaperone TorD involved in molybdoenzyme TorA maturation</fullName>
    </submittedName>
</protein>
<dbReference type="SUPFAM" id="SSF89155">
    <property type="entry name" value="TorD-like"/>
    <property type="match status" value="1"/>
</dbReference>
<evidence type="ECO:0000313" key="2">
    <source>
        <dbReference type="EMBL" id="VFK51202.1"/>
    </source>
</evidence>
<dbReference type="InterPro" id="IPR020945">
    <property type="entry name" value="DMSO/NO3_reduct_chaperone"/>
</dbReference>
<dbReference type="EMBL" id="CAADFX010000006">
    <property type="protein sequence ID" value="VFK51202.1"/>
    <property type="molecule type" value="Genomic_DNA"/>
</dbReference>
<gene>
    <name evidence="2" type="ORF">BECKTUN1418D_GA0071000_100617</name>
</gene>
<accession>A0A450ZBN7</accession>